<evidence type="ECO:0000256" key="5">
    <source>
        <dbReference type="ARBA" id="ARBA00023136"/>
    </source>
</evidence>
<dbReference type="GO" id="GO:0016064">
    <property type="term" value="P:immunoglobulin mediated immune response"/>
    <property type="evidence" value="ECO:0007669"/>
    <property type="project" value="TreeGrafter"/>
</dbReference>
<keyword evidence="4 10" id="KW-1133">Transmembrane helix</keyword>
<evidence type="ECO:0000313" key="13">
    <source>
        <dbReference type="EMBL" id="KAF7708228.1"/>
    </source>
</evidence>
<dbReference type="PANTHER" id="PTHR23037:SF22">
    <property type="entry name" value="CYTOKINE RECEPTOR COMMON SUBUNIT BETA"/>
    <property type="match status" value="1"/>
</dbReference>
<dbReference type="PROSITE" id="PS50853">
    <property type="entry name" value="FN3"/>
    <property type="match status" value="1"/>
</dbReference>
<evidence type="ECO:0000256" key="1">
    <source>
        <dbReference type="ARBA" id="ARBA00004479"/>
    </source>
</evidence>
<dbReference type="InterPro" id="IPR003530">
    <property type="entry name" value="Hematopoietin_rcpt_L_F3_CS"/>
</dbReference>
<dbReference type="OrthoDB" id="8634471at2759"/>
<dbReference type="Gene3D" id="2.60.40.10">
    <property type="entry name" value="Immunoglobulins"/>
    <property type="match status" value="2"/>
</dbReference>
<dbReference type="GO" id="GO:0009897">
    <property type="term" value="C:external side of plasma membrane"/>
    <property type="evidence" value="ECO:0007669"/>
    <property type="project" value="TreeGrafter"/>
</dbReference>
<feature type="signal peptide" evidence="11">
    <location>
        <begin position="1"/>
        <end position="19"/>
    </location>
</feature>
<evidence type="ECO:0000256" key="4">
    <source>
        <dbReference type="ARBA" id="ARBA00022989"/>
    </source>
</evidence>
<evidence type="ECO:0000256" key="11">
    <source>
        <dbReference type="SAM" id="SignalP"/>
    </source>
</evidence>
<name>A0A8T0BMC9_SILME</name>
<dbReference type="InterPro" id="IPR003961">
    <property type="entry name" value="FN3_dom"/>
</dbReference>
<comment type="subcellular location">
    <subcellularLocation>
        <location evidence="1">Membrane</location>
        <topology evidence="1">Single-pass type I membrane protein</topology>
    </subcellularLocation>
</comment>
<dbReference type="AlphaFoldDB" id="A0A8T0BMC9"/>
<comment type="caution">
    <text evidence="13">The sequence shown here is derived from an EMBL/GenBank/DDBJ whole genome shotgun (WGS) entry which is preliminary data.</text>
</comment>
<dbReference type="EMBL" id="JABFDY010000004">
    <property type="protein sequence ID" value="KAF7708228.1"/>
    <property type="molecule type" value="Genomic_DNA"/>
</dbReference>
<dbReference type="PANTHER" id="PTHR23037">
    <property type="entry name" value="CYTOKINE RECEPTOR"/>
    <property type="match status" value="1"/>
</dbReference>
<gene>
    <name evidence="13" type="ORF">HF521_017285</name>
</gene>
<dbReference type="SMART" id="SM00060">
    <property type="entry name" value="FN3"/>
    <property type="match status" value="1"/>
</dbReference>
<evidence type="ECO:0000256" key="10">
    <source>
        <dbReference type="SAM" id="Phobius"/>
    </source>
</evidence>
<feature type="transmembrane region" description="Helical" evidence="10">
    <location>
        <begin position="502"/>
        <end position="525"/>
    </location>
</feature>
<organism evidence="13 14">
    <name type="scientific">Silurus meridionalis</name>
    <name type="common">Southern catfish</name>
    <name type="synonym">Silurus soldatovi meridionalis</name>
    <dbReference type="NCBI Taxonomy" id="175797"/>
    <lineage>
        <taxon>Eukaryota</taxon>
        <taxon>Metazoa</taxon>
        <taxon>Chordata</taxon>
        <taxon>Craniata</taxon>
        <taxon>Vertebrata</taxon>
        <taxon>Euteleostomi</taxon>
        <taxon>Actinopterygii</taxon>
        <taxon>Neopterygii</taxon>
        <taxon>Teleostei</taxon>
        <taxon>Ostariophysi</taxon>
        <taxon>Siluriformes</taxon>
        <taxon>Siluridae</taxon>
        <taxon>Silurus</taxon>
    </lineage>
</organism>
<keyword evidence="14" id="KW-1185">Reference proteome</keyword>
<dbReference type="SUPFAM" id="SSF48726">
    <property type="entry name" value="Immunoglobulin"/>
    <property type="match status" value="1"/>
</dbReference>
<dbReference type="PROSITE" id="PS01354">
    <property type="entry name" value="HEMATOPO_REC_L_F3"/>
    <property type="match status" value="1"/>
</dbReference>
<keyword evidence="5 10" id="KW-0472">Membrane</keyword>
<dbReference type="Pfam" id="PF09240">
    <property type="entry name" value="IL6Ra-bind"/>
    <property type="match status" value="1"/>
</dbReference>
<dbReference type="SUPFAM" id="SSF49265">
    <property type="entry name" value="Fibronectin type III"/>
    <property type="match status" value="2"/>
</dbReference>
<evidence type="ECO:0000256" key="9">
    <source>
        <dbReference type="ARBA" id="ARBA00023319"/>
    </source>
</evidence>
<dbReference type="InterPro" id="IPR036116">
    <property type="entry name" value="FN3_sf"/>
</dbReference>
<keyword evidence="8" id="KW-0325">Glycoprotein</keyword>
<keyword evidence="2 10" id="KW-0812">Transmembrane</keyword>
<dbReference type="InterPro" id="IPR036179">
    <property type="entry name" value="Ig-like_dom_sf"/>
</dbReference>
<keyword evidence="3 11" id="KW-0732">Signal</keyword>
<evidence type="ECO:0000256" key="2">
    <source>
        <dbReference type="ARBA" id="ARBA00022692"/>
    </source>
</evidence>
<dbReference type="GO" id="GO:0004896">
    <property type="term" value="F:cytokine receptor activity"/>
    <property type="evidence" value="ECO:0007669"/>
    <property type="project" value="InterPro"/>
</dbReference>
<evidence type="ECO:0000256" key="6">
    <source>
        <dbReference type="ARBA" id="ARBA00023157"/>
    </source>
</evidence>
<keyword evidence="7" id="KW-0675">Receptor</keyword>
<dbReference type="Proteomes" id="UP000606274">
    <property type="component" value="Unassembled WGS sequence"/>
</dbReference>
<sequence length="579" mass="64745">MSLPTPLSLLILFAATVHCGQESPVCPRKESNPGILALKVGSEVIMGCRGDVTVDTVPLVKSTKHKEKIEKREDVTSYWTIQKAKESPATMGIHHPETLNSASTGNYRLDAVTGIYAKVSESVSTANPVKSSSKEQMGTGQILQAVNQTSNLKSLGRVTEEGGAFSVTMEMGLSTKKSTVTKYEEEDEDYDESMEALRVTRSIKRQARWAKNGKPLHDGVEHGGVLRLPALQLTDSGNYSCYRRGKLVSSIRISVGIPPESPTLSCYKKSHTSKIRCEWISKNPIIPHPQCYLLLKKGLDKDTHVKCSYSFNKSRCWCAFPSEGIDRNSYTAKLCVTNIAGSAISSPFHYIPQNIIKPDPPTRVMVNPVVGEPSTLKISWSLPATWRQSFYYTLQFQIRYRPIDAKKYQQVDTDDTELLWLISDVLSHKTYEIQIRAKDEYDGQWSDWTSSEYARTWTAPKTTAVPDINTSMDPLWTFPEGSGESDNEVDIRPAPDGDAVKWVYVLWVLGVSLFITIVSFSAYSLRQRIAFMSKKRKQSISSDYTCSSPAPLLQQPLKSPHQEGEGIHLHNVDYFFSSM</sequence>
<feature type="chain" id="PRO_5035750780" description="Fibronectin type-III domain-containing protein" evidence="11">
    <location>
        <begin position="20"/>
        <end position="579"/>
    </location>
</feature>
<keyword evidence="9" id="KW-0393">Immunoglobulin domain</keyword>
<proteinExistence type="predicted"/>
<dbReference type="InterPro" id="IPR013783">
    <property type="entry name" value="Ig-like_fold"/>
</dbReference>
<keyword evidence="6" id="KW-1015">Disulfide bond</keyword>
<reference evidence="13" key="1">
    <citation type="submission" date="2020-08" db="EMBL/GenBank/DDBJ databases">
        <title>Chromosome-level assembly of Southern catfish (Silurus meridionalis) provides insights into visual adaptation to the nocturnal and benthic lifestyles.</title>
        <authorList>
            <person name="Zhang Y."/>
            <person name="Wang D."/>
            <person name="Peng Z."/>
        </authorList>
    </citation>
    <scope>NUCLEOTIDE SEQUENCE</scope>
    <source>
        <strain evidence="13">SWU-2019-XX</strain>
        <tissue evidence="13">Muscle</tissue>
    </source>
</reference>
<feature type="domain" description="Fibronectin type-III" evidence="12">
    <location>
        <begin position="360"/>
        <end position="461"/>
    </location>
</feature>
<accession>A0A8T0BMC9</accession>
<evidence type="ECO:0000256" key="7">
    <source>
        <dbReference type="ARBA" id="ARBA00023170"/>
    </source>
</evidence>
<evidence type="ECO:0000313" key="14">
    <source>
        <dbReference type="Proteomes" id="UP000606274"/>
    </source>
</evidence>
<evidence type="ECO:0000259" key="12">
    <source>
        <dbReference type="PROSITE" id="PS50853"/>
    </source>
</evidence>
<dbReference type="InterPro" id="IPR015321">
    <property type="entry name" value="TypeI_recpt_CBD"/>
</dbReference>
<protein>
    <recommendedName>
        <fullName evidence="12">Fibronectin type-III domain-containing protein</fullName>
    </recommendedName>
</protein>
<evidence type="ECO:0000256" key="3">
    <source>
        <dbReference type="ARBA" id="ARBA00022729"/>
    </source>
</evidence>
<evidence type="ECO:0000256" key="8">
    <source>
        <dbReference type="ARBA" id="ARBA00023180"/>
    </source>
</evidence>
<dbReference type="CDD" id="cd00063">
    <property type="entry name" value="FN3"/>
    <property type="match status" value="1"/>
</dbReference>